<sequence length="620" mass="69084">MNRLGRLGDETRGPYRSSSSSSDHVPPQDRLATLHNEARSSAYSDRVPSRNSLYDWSPATDEADDEAELEGILAELRREQPNTHPEILRVLGRSQLDSERERSRAAVSRLLSSTQPSQADSSLRSAALLQSVRRNPRFSARTRDFTQRYADRDAASRSPRPSDWRDRPHMTSESSRAAQRLENARAALEPSSQRAENSRAGVESSSQRSASTRAHDMLQRVDSYRRGYLDRTATAPSSSVSPMLEETIKYLSKIRQSQNIDDSIDYAIDAGFLKKEYFVKDHQNFVLNPFTIPPPAETSWLAPGAVLSGCQHATTITSTLTATGSGTNTTLYRLAHGRSAIAAAAEAGSLLADTPNMWDDPSHVSPGDRAAHTYGPEVVTSHSPQQDKWPVKVTIHSVDYDRMTLSATMEAYNVPSHPHTHQSILSNSTNDATHAFTRTSSITTYLEGEILDFNKHSLLTESFNSTPANDATYWRKLPVFHGMSDDEVIRCLTSRIWFDDVLSKKWVLMRWKERCFVKSLNSTTASPVQPPQYISSRPEYQYASGANWDSSMRSGGGADAEHSAFDDSGCGLTISGFYYVCLRRRDGRVQGLYYDPQSSPYQCLELKSVMGGVFPAWGFR</sequence>
<feature type="region of interest" description="Disordered" evidence="2">
    <location>
        <begin position="1"/>
        <end position="30"/>
    </location>
</feature>
<keyword evidence="4" id="KW-1185">Reference proteome</keyword>
<evidence type="ECO:0000256" key="1">
    <source>
        <dbReference type="ARBA" id="ARBA00061469"/>
    </source>
</evidence>
<reference evidence="3" key="1">
    <citation type="journal article" date="2020" name="Stud. Mycol.">
        <title>101 Dothideomycetes genomes: a test case for predicting lifestyles and emergence of pathogens.</title>
        <authorList>
            <person name="Haridas S."/>
            <person name="Albert R."/>
            <person name="Binder M."/>
            <person name="Bloem J."/>
            <person name="Labutti K."/>
            <person name="Salamov A."/>
            <person name="Andreopoulos B."/>
            <person name="Baker S."/>
            <person name="Barry K."/>
            <person name="Bills G."/>
            <person name="Bluhm B."/>
            <person name="Cannon C."/>
            <person name="Castanera R."/>
            <person name="Culley D."/>
            <person name="Daum C."/>
            <person name="Ezra D."/>
            <person name="Gonzalez J."/>
            <person name="Henrissat B."/>
            <person name="Kuo A."/>
            <person name="Liang C."/>
            <person name="Lipzen A."/>
            <person name="Lutzoni F."/>
            <person name="Magnuson J."/>
            <person name="Mondo S."/>
            <person name="Nolan M."/>
            <person name="Ohm R."/>
            <person name="Pangilinan J."/>
            <person name="Park H.-J."/>
            <person name="Ramirez L."/>
            <person name="Alfaro M."/>
            <person name="Sun H."/>
            <person name="Tritt A."/>
            <person name="Yoshinaga Y."/>
            <person name="Zwiers L.-H."/>
            <person name="Turgeon B."/>
            <person name="Goodwin S."/>
            <person name="Spatafora J."/>
            <person name="Crous P."/>
            <person name="Grigoriev I."/>
        </authorList>
    </citation>
    <scope>NUCLEOTIDE SEQUENCE</scope>
    <source>
        <strain evidence="3">CBS 107.79</strain>
    </source>
</reference>
<gene>
    <name evidence="3" type="ORF">BU23DRAFT_168881</name>
</gene>
<dbReference type="PANTHER" id="PTHR14534">
    <property type="entry name" value="VACUOLAR IMPORT AND DEGRADATION PROTEIN 24"/>
    <property type="match status" value="1"/>
</dbReference>
<dbReference type="GO" id="GO:0007039">
    <property type="term" value="P:protein catabolic process in the vacuole"/>
    <property type="evidence" value="ECO:0007669"/>
    <property type="project" value="TreeGrafter"/>
</dbReference>
<proteinExistence type="inferred from homology"/>
<dbReference type="GO" id="GO:0005773">
    <property type="term" value="C:vacuole"/>
    <property type="evidence" value="ECO:0007669"/>
    <property type="project" value="GOC"/>
</dbReference>
<feature type="compositionally biased region" description="Polar residues" evidence="2">
    <location>
        <begin position="203"/>
        <end position="212"/>
    </location>
</feature>
<dbReference type="GO" id="GO:0006623">
    <property type="term" value="P:protein targeting to vacuole"/>
    <property type="evidence" value="ECO:0007669"/>
    <property type="project" value="TreeGrafter"/>
</dbReference>
<evidence type="ECO:0000313" key="3">
    <source>
        <dbReference type="EMBL" id="KAF1971980.1"/>
    </source>
</evidence>
<organism evidence="3 4">
    <name type="scientific">Bimuria novae-zelandiae CBS 107.79</name>
    <dbReference type="NCBI Taxonomy" id="1447943"/>
    <lineage>
        <taxon>Eukaryota</taxon>
        <taxon>Fungi</taxon>
        <taxon>Dikarya</taxon>
        <taxon>Ascomycota</taxon>
        <taxon>Pezizomycotina</taxon>
        <taxon>Dothideomycetes</taxon>
        <taxon>Pleosporomycetidae</taxon>
        <taxon>Pleosporales</taxon>
        <taxon>Massarineae</taxon>
        <taxon>Didymosphaeriaceae</taxon>
        <taxon>Bimuria</taxon>
    </lineage>
</organism>
<name>A0A6A5V5P8_9PLEO</name>
<dbReference type="Proteomes" id="UP000800036">
    <property type="component" value="Unassembled WGS sequence"/>
</dbReference>
<dbReference type="Pfam" id="PF09783">
    <property type="entry name" value="Vac_ImportDeg"/>
    <property type="match status" value="2"/>
</dbReference>
<accession>A0A6A5V5P8</accession>
<dbReference type="PANTHER" id="PTHR14534:SF3">
    <property type="entry name" value="GID COMPLEX SUBUNIT 4 HOMOLOG"/>
    <property type="match status" value="1"/>
</dbReference>
<feature type="compositionally biased region" description="Basic and acidic residues" evidence="2">
    <location>
        <begin position="141"/>
        <end position="170"/>
    </location>
</feature>
<feature type="region of interest" description="Disordered" evidence="2">
    <location>
        <begin position="138"/>
        <end position="217"/>
    </location>
</feature>
<evidence type="ECO:0008006" key="5">
    <source>
        <dbReference type="Google" id="ProtNLM"/>
    </source>
</evidence>
<dbReference type="AlphaFoldDB" id="A0A6A5V5P8"/>
<dbReference type="GO" id="GO:0045721">
    <property type="term" value="P:negative regulation of gluconeogenesis"/>
    <property type="evidence" value="ECO:0007669"/>
    <property type="project" value="TreeGrafter"/>
</dbReference>
<protein>
    <recommendedName>
        <fullName evidence="5">Vacuolar import and degradation protein-domain-containing protein</fullName>
    </recommendedName>
</protein>
<dbReference type="GO" id="GO:0043161">
    <property type="term" value="P:proteasome-mediated ubiquitin-dependent protein catabolic process"/>
    <property type="evidence" value="ECO:0007669"/>
    <property type="project" value="TreeGrafter"/>
</dbReference>
<dbReference type="GO" id="GO:0034657">
    <property type="term" value="C:GID complex"/>
    <property type="evidence" value="ECO:0007669"/>
    <property type="project" value="TreeGrafter"/>
</dbReference>
<dbReference type="InterPro" id="IPR018618">
    <property type="entry name" value="GID4/10-like"/>
</dbReference>
<dbReference type="EMBL" id="ML976690">
    <property type="protein sequence ID" value="KAF1971980.1"/>
    <property type="molecule type" value="Genomic_DNA"/>
</dbReference>
<feature type="compositionally biased region" description="Basic and acidic residues" evidence="2">
    <location>
        <begin position="1"/>
        <end position="13"/>
    </location>
</feature>
<evidence type="ECO:0000256" key="2">
    <source>
        <dbReference type="SAM" id="MobiDB-lite"/>
    </source>
</evidence>
<dbReference type="OrthoDB" id="62at2759"/>
<comment type="similarity">
    <text evidence="1">Belongs to the GID4/VID24 family.</text>
</comment>
<evidence type="ECO:0000313" key="4">
    <source>
        <dbReference type="Proteomes" id="UP000800036"/>
    </source>
</evidence>